<feature type="signal peptide" evidence="1">
    <location>
        <begin position="1"/>
        <end position="24"/>
    </location>
</feature>
<gene>
    <name evidence="2" type="ORF">BcellWH2_02486</name>
    <name evidence="3" type="ORF">F2Y81_18800</name>
    <name evidence="4" type="ORF">RO785_27720</name>
</gene>
<dbReference type="AlphaFoldDB" id="A0A0P0GI88"/>
<dbReference type="STRING" id="246787.BcellWH2_02486"/>
<dbReference type="RefSeq" id="WP_022208113.1">
    <property type="nucleotide sequence ID" value="NZ_CABMLT010000007.1"/>
</dbReference>
<evidence type="ECO:0000313" key="6">
    <source>
        <dbReference type="Proteomes" id="UP000448877"/>
    </source>
</evidence>
<reference evidence="4" key="3">
    <citation type="submission" date="2023-08" db="EMBL/GenBank/DDBJ databases">
        <title>Reintroducing virulent viruses to syntetic microbiomes.</title>
        <authorList>
            <person name="Wilde J."/>
            <person name="Boyes R."/>
            <person name="Robinson A.V."/>
            <person name="Daisley B.A."/>
            <person name="Allen-Vercoe E."/>
        </authorList>
    </citation>
    <scope>NUCLEOTIDE SEQUENCE</scope>
    <source>
        <strain evidence="4">225I_12FAA</strain>
    </source>
</reference>
<accession>A0A0P0GI88</accession>
<dbReference type="KEGG" id="bcel:BcellWH2_02486"/>
<dbReference type="InterPro" id="IPR015943">
    <property type="entry name" value="WD40/YVTN_repeat-like_dom_sf"/>
</dbReference>
<dbReference type="Proteomes" id="UP000061809">
    <property type="component" value="Chromosome"/>
</dbReference>
<dbReference type="PANTHER" id="PTHR47197">
    <property type="entry name" value="PROTEIN NIRF"/>
    <property type="match status" value="1"/>
</dbReference>
<dbReference type="Gene3D" id="2.130.10.10">
    <property type="entry name" value="YVTN repeat-like/Quinoprotein amine dehydrogenase"/>
    <property type="match status" value="1"/>
</dbReference>
<dbReference type="PATRIC" id="fig|246787.4.peg.2558"/>
<reference evidence="3 6" key="2">
    <citation type="journal article" date="2019" name="Nat. Med.">
        <title>A library of human gut bacterial isolates paired with longitudinal multiomics data enables mechanistic microbiome research.</title>
        <authorList>
            <person name="Poyet M."/>
            <person name="Groussin M."/>
            <person name="Gibbons S.M."/>
            <person name="Avila-Pacheco J."/>
            <person name="Jiang X."/>
            <person name="Kearney S.M."/>
            <person name="Perrotta A.R."/>
            <person name="Berdy B."/>
            <person name="Zhao S."/>
            <person name="Lieberman T.D."/>
            <person name="Swanson P.K."/>
            <person name="Smith M."/>
            <person name="Roesemann S."/>
            <person name="Alexander J.E."/>
            <person name="Rich S.A."/>
            <person name="Livny J."/>
            <person name="Vlamakis H."/>
            <person name="Clish C."/>
            <person name="Bullock K."/>
            <person name="Deik A."/>
            <person name="Scott J."/>
            <person name="Pierce K.A."/>
            <person name="Xavier R.J."/>
            <person name="Alm E.J."/>
        </authorList>
    </citation>
    <scope>NUCLEOTIDE SEQUENCE [LARGE SCALE GENOMIC DNA]</scope>
    <source>
        <strain evidence="3 6">BIOML-A6</strain>
    </source>
</reference>
<dbReference type="PANTHER" id="PTHR47197:SF3">
    <property type="entry name" value="DIHYDRO-HEME D1 DEHYDROGENASE"/>
    <property type="match status" value="1"/>
</dbReference>
<evidence type="ECO:0000313" key="4">
    <source>
        <dbReference type="EMBL" id="MDT4514760.1"/>
    </source>
</evidence>
<dbReference type="EMBL" id="CP012801">
    <property type="protein sequence ID" value="ALJ59725.1"/>
    <property type="molecule type" value="Genomic_DNA"/>
</dbReference>
<dbReference type="InterPro" id="IPR051200">
    <property type="entry name" value="Host-pathogen_enzymatic-act"/>
</dbReference>
<name>A0A0P0GI88_9BACE</name>
<evidence type="ECO:0000256" key="1">
    <source>
        <dbReference type="SAM" id="SignalP"/>
    </source>
</evidence>
<evidence type="ECO:0000313" key="2">
    <source>
        <dbReference type="EMBL" id="ALJ59725.1"/>
    </source>
</evidence>
<dbReference type="EMBL" id="JAVSNH010000002">
    <property type="protein sequence ID" value="MDT4514760.1"/>
    <property type="molecule type" value="Genomic_DNA"/>
</dbReference>
<dbReference type="Proteomes" id="UP001266995">
    <property type="component" value="Unassembled WGS sequence"/>
</dbReference>
<dbReference type="Pfam" id="PF16819">
    <property type="entry name" value="DUF5074"/>
    <property type="match status" value="1"/>
</dbReference>
<protein>
    <submittedName>
        <fullName evidence="3">YncE family protein</fullName>
    </submittedName>
</protein>
<dbReference type="InterPro" id="IPR031815">
    <property type="entry name" value="DUF5074"/>
</dbReference>
<dbReference type="EMBL" id="VVYV01000035">
    <property type="protein sequence ID" value="KAA5415181.1"/>
    <property type="molecule type" value="Genomic_DNA"/>
</dbReference>
<evidence type="ECO:0000313" key="3">
    <source>
        <dbReference type="EMBL" id="KAA5415181.1"/>
    </source>
</evidence>
<dbReference type="InterPro" id="IPR011044">
    <property type="entry name" value="Quino_amine_DH_bsu"/>
</dbReference>
<organism evidence="2 5">
    <name type="scientific">Bacteroides cellulosilyticus</name>
    <dbReference type="NCBI Taxonomy" id="246787"/>
    <lineage>
        <taxon>Bacteria</taxon>
        <taxon>Pseudomonadati</taxon>
        <taxon>Bacteroidota</taxon>
        <taxon>Bacteroidia</taxon>
        <taxon>Bacteroidales</taxon>
        <taxon>Bacteroidaceae</taxon>
        <taxon>Bacteroides</taxon>
    </lineage>
</organism>
<dbReference type="Proteomes" id="UP000448877">
    <property type="component" value="Unassembled WGS sequence"/>
</dbReference>
<keyword evidence="1" id="KW-0732">Signal</keyword>
<evidence type="ECO:0000313" key="5">
    <source>
        <dbReference type="Proteomes" id="UP000061809"/>
    </source>
</evidence>
<dbReference type="GeneID" id="66306143"/>
<dbReference type="PROSITE" id="PS51257">
    <property type="entry name" value="PROKAR_LIPOPROTEIN"/>
    <property type="match status" value="1"/>
</dbReference>
<sequence length="392" mass="43564">MKRSKLLLMWLAGMLILLVSSCRSDDEELVLSSVTNVTPGVQVTGPVKGFFLLNEGNMGSNKASLDYFDYASGNYCKNIYPELNPTVQKALGDVGNDIQINGDKLFAVINVSHLVEVMDVNTARHLAAIPIPNCRYIVFNGRYAYVSSYAGKVVIDPNARLGYVAKVDLNSLQVVDTCDVGYQPEEMVVVGNKLYVANSGGYRVPNYDNTVSVIDLNTFTEIKKITVGINLHRMAIDARGNIYVSSRGDYYDIHSKVYVINSHNDMVTDVLNFPASEFCLSGDSLFYYSTEYSKYTGQNTISYGIYDTRKKRVVTTNFITDGTEKSIEVPYGLAVNPDTKEIFVTDAKNYVTPGTLYCFTPEGKKKWSVTTGDIPAHFVFTTKRLQVTFSNQ</sequence>
<dbReference type="SUPFAM" id="SSF50969">
    <property type="entry name" value="YVTN repeat-like/Quinoprotein amine dehydrogenase"/>
    <property type="match status" value="1"/>
</dbReference>
<reference evidence="2 5" key="1">
    <citation type="journal article" date="2015" name="Science">
        <title>Genetic determinants of in vivo fitness and diet responsiveness in multiple human gut Bacteroides.</title>
        <authorList>
            <person name="Wu M."/>
            <person name="McNulty N.P."/>
            <person name="Rodionov D.A."/>
            <person name="Khoroshkin M.S."/>
            <person name="Griffin N.W."/>
            <person name="Cheng J."/>
            <person name="Latreille P."/>
            <person name="Kerstetter R.A."/>
            <person name="Terrapon N."/>
            <person name="Henrissat B."/>
            <person name="Osterman A.L."/>
            <person name="Gordon J.I."/>
        </authorList>
    </citation>
    <scope>NUCLEOTIDE SEQUENCE [LARGE SCALE GENOMIC DNA]</scope>
    <source>
        <strain evidence="2 5">WH2</strain>
    </source>
</reference>
<dbReference type="eggNOG" id="COG3391">
    <property type="taxonomic scope" value="Bacteria"/>
</dbReference>
<proteinExistence type="predicted"/>
<feature type="chain" id="PRO_5013461309" evidence="1">
    <location>
        <begin position="25"/>
        <end position="392"/>
    </location>
</feature>